<protein>
    <recommendedName>
        <fullName evidence="2">Fibrous sheath-interacting protein 1</fullName>
    </recommendedName>
</protein>
<evidence type="ECO:0000256" key="1">
    <source>
        <dbReference type="ARBA" id="ARBA00010495"/>
    </source>
</evidence>
<evidence type="ECO:0000313" key="6">
    <source>
        <dbReference type="Proteomes" id="UP001152836"/>
    </source>
</evidence>
<feature type="compositionally biased region" description="Low complexity" evidence="4">
    <location>
        <begin position="16"/>
        <end position="32"/>
    </location>
</feature>
<keyword evidence="6" id="KW-1185">Reference proteome</keyword>
<dbReference type="AlphaFoldDB" id="A0AAU9Z8U7"/>
<feature type="region of interest" description="Disordered" evidence="4">
    <location>
        <begin position="82"/>
        <end position="108"/>
    </location>
</feature>
<keyword evidence="3" id="KW-0175">Coiled coil</keyword>
<evidence type="ECO:0000256" key="4">
    <source>
        <dbReference type="SAM" id="MobiDB-lite"/>
    </source>
</evidence>
<sequence>MSMDIIKGNLDGISKPASNSRSRPGSRSSNASLEVLSPEPGAFKIDMVNKLNFSKEDHSSNSSLEERRHTYDDKWADYFESTKAAKDGSDEDPDLLQQMMPEHPGNPKLEESDAQLQNAIRKMHRLDKILAKRQCREKEVKKKGVEMRVKLWEELKSAKNTEDLENDEELENTKKFLCLASKSAETAEPQMPDSGTGELWWRYSLQESISSHLSLSWPALKAQNLE</sequence>
<evidence type="ECO:0000313" key="5">
    <source>
        <dbReference type="EMBL" id="CAH6788090.1"/>
    </source>
</evidence>
<name>A0AAU9Z8U7_PHORO</name>
<comment type="caution">
    <text evidence="5">The sequence shown here is derived from an EMBL/GenBank/DDBJ whole genome shotgun (WGS) entry which is preliminary data.</text>
</comment>
<gene>
    <name evidence="5" type="primary">Fsip1</name>
    <name evidence="5" type="ORF">PHOROB_LOCUS5841</name>
</gene>
<dbReference type="EMBL" id="CALSGD010001400">
    <property type="protein sequence ID" value="CAH6788090.1"/>
    <property type="molecule type" value="Genomic_DNA"/>
</dbReference>
<dbReference type="PANTHER" id="PTHR22012">
    <property type="entry name" value="FIBROUS SHEATH INTERACTING PROTEIN 1"/>
    <property type="match status" value="1"/>
</dbReference>
<evidence type="ECO:0000256" key="2">
    <source>
        <dbReference type="ARBA" id="ARBA00019480"/>
    </source>
</evidence>
<reference evidence="5" key="1">
    <citation type="submission" date="2022-06" db="EMBL/GenBank/DDBJ databases">
        <authorList>
            <person name="Andreotti S."/>
            <person name="Wyler E."/>
        </authorList>
    </citation>
    <scope>NUCLEOTIDE SEQUENCE</scope>
</reference>
<dbReference type="PANTHER" id="PTHR22012:SF2">
    <property type="entry name" value="FIBROUS SHEATH-INTERACTING PROTEIN 1"/>
    <property type="match status" value="1"/>
</dbReference>
<organism evidence="5 6">
    <name type="scientific">Phodopus roborovskii</name>
    <name type="common">Roborovski's desert hamster</name>
    <name type="synonym">Cricetulus roborovskii</name>
    <dbReference type="NCBI Taxonomy" id="109678"/>
    <lineage>
        <taxon>Eukaryota</taxon>
        <taxon>Metazoa</taxon>
        <taxon>Chordata</taxon>
        <taxon>Craniata</taxon>
        <taxon>Vertebrata</taxon>
        <taxon>Euteleostomi</taxon>
        <taxon>Mammalia</taxon>
        <taxon>Eutheria</taxon>
        <taxon>Euarchontoglires</taxon>
        <taxon>Glires</taxon>
        <taxon>Rodentia</taxon>
        <taxon>Myomorpha</taxon>
        <taxon>Muroidea</taxon>
        <taxon>Cricetidae</taxon>
        <taxon>Cricetinae</taxon>
        <taxon>Phodopus</taxon>
    </lineage>
</organism>
<proteinExistence type="inferred from homology"/>
<dbReference type="Pfam" id="PF15554">
    <property type="entry name" value="FSIP1"/>
    <property type="match status" value="1"/>
</dbReference>
<dbReference type="Proteomes" id="UP001152836">
    <property type="component" value="Unassembled WGS sequence"/>
</dbReference>
<evidence type="ECO:0000256" key="3">
    <source>
        <dbReference type="ARBA" id="ARBA00023054"/>
    </source>
</evidence>
<accession>A0AAU9Z8U7</accession>
<comment type="similarity">
    <text evidence="1">Belongs to the FSIP1 family.</text>
</comment>
<feature type="region of interest" description="Disordered" evidence="4">
    <location>
        <begin position="1"/>
        <end position="39"/>
    </location>
</feature>
<dbReference type="InterPro" id="IPR026246">
    <property type="entry name" value="Fsip1"/>
</dbReference>